<dbReference type="EMBL" id="BARV01043398">
    <property type="protein sequence ID" value="GAI62810.1"/>
    <property type="molecule type" value="Genomic_DNA"/>
</dbReference>
<proteinExistence type="predicted"/>
<evidence type="ECO:0000259" key="6">
    <source>
        <dbReference type="Pfam" id="PF00270"/>
    </source>
</evidence>
<reference evidence="7" key="1">
    <citation type="journal article" date="2014" name="Front. Microbiol.">
        <title>High frequency of phylogenetically diverse reductive dehalogenase-homologous genes in deep subseafloor sedimentary metagenomes.</title>
        <authorList>
            <person name="Kawai M."/>
            <person name="Futagami T."/>
            <person name="Toyoda A."/>
            <person name="Takaki Y."/>
            <person name="Nishi S."/>
            <person name="Hori S."/>
            <person name="Arai W."/>
            <person name="Tsubouchi T."/>
            <person name="Morono Y."/>
            <person name="Uchiyama I."/>
            <person name="Ito T."/>
            <person name="Fujiyama A."/>
            <person name="Inagaki F."/>
            <person name="Takami H."/>
        </authorList>
    </citation>
    <scope>NUCLEOTIDE SEQUENCE</scope>
    <source>
        <strain evidence="7">Expedition CK06-06</strain>
    </source>
</reference>
<dbReference type="PANTHER" id="PTHR47964">
    <property type="entry name" value="ATP-DEPENDENT DNA HELICASE HOMOLOG RECG, CHLOROPLASTIC"/>
    <property type="match status" value="1"/>
</dbReference>
<dbReference type="Gene3D" id="3.40.50.300">
    <property type="entry name" value="P-loop containing nucleotide triphosphate hydrolases"/>
    <property type="match status" value="1"/>
</dbReference>
<keyword evidence="5" id="KW-0234">DNA repair</keyword>
<protein>
    <recommendedName>
        <fullName evidence="6">DEAD/DEAH-box helicase domain-containing protein</fullName>
    </recommendedName>
</protein>
<keyword evidence="3" id="KW-0067">ATP-binding</keyword>
<accession>X1RI32</accession>
<evidence type="ECO:0000256" key="4">
    <source>
        <dbReference type="ARBA" id="ARBA00023125"/>
    </source>
</evidence>
<evidence type="ECO:0000256" key="3">
    <source>
        <dbReference type="ARBA" id="ARBA00022806"/>
    </source>
</evidence>
<dbReference type="GO" id="GO:0016787">
    <property type="term" value="F:hydrolase activity"/>
    <property type="evidence" value="ECO:0007669"/>
    <property type="project" value="UniProtKB-KW"/>
</dbReference>
<dbReference type="GO" id="GO:0006281">
    <property type="term" value="P:DNA repair"/>
    <property type="evidence" value="ECO:0007669"/>
    <property type="project" value="UniProtKB-KW"/>
</dbReference>
<dbReference type="Pfam" id="PF00270">
    <property type="entry name" value="DEAD"/>
    <property type="match status" value="1"/>
</dbReference>
<evidence type="ECO:0000256" key="5">
    <source>
        <dbReference type="ARBA" id="ARBA00023204"/>
    </source>
</evidence>
<keyword evidence="2" id="KW-0378">Hydrolase</keyword>
<keyword evidence="3" id="KW-0547">Nucleotide-binding</keyword>
<keyword evidence="4" id="KW-0238">DNA-binding</keyword>
<keyword evidence="3" id="KW-0347">Helicase</keyword>
<dbReference type="GO" id="GO:0003678">
    <property type="term" value="F:DNA helicase activity"/>
    <property type="evidence" value="ECO:0007669"/>
    <property type="project" value="TreeGrafter"/>
</dbReference>
<dbReference type="GO" id="GO:0005524">
    <property type="term" value="F:ATP binding"/>
    <property type="evidence" value="ECO:0007669"/>
    <property type="project" value="InterPro"/>
</dbReference>
<dbReference type="PANTHER" id="PTHR47964:SF1">
    <property type="entry name" value="ATP-DEPENDENT DNA HELICASE HOMOLOG RECG, CHLOROPLASTIC"/>
    <property type="match status" value="1"/>
</dbReference>
<dbReference type="AlphaFoldDB" id="X1RI32"/>
<dbReference type="GO" id="GO:0003677">
    <property type="term" value="F:DNA binding"/>
    <property type="evidence" value="ECO:0007669"/>
    <property type="project" value="UniProtKB-KW"/>
</dbReference>
<dbReference type="InterPro" id="IPR047112">
    <property type="entry name" value="RecG/Mfd"/>
</dbReference>
<comment type="caution">
    <text evidence="7">The sequence shown here is derived from an EMBL/GenBank/DDBJ whole genome shotgun (WGS) entry which is preliminary data.</text>
</comment>
<sequence length="68" mass="7296">GEILSDLKQSRAMSRLLQGEVGSGKTVIATLALLIAVANGHQGSLMAPTEVLAEQHFNNIYNYIISLE</sequence>
<keyword evidence="1" id="KW-0227">DNA damage</keyword>
<organism evidence="7">
    <name type="scientific">marine sediment metagenome</name>
    <dbReference type="NCBI Taxonomy" id="412755"/>
    <lineage>
        <taxon>unclassified sequences</taxon>
        <taxon>metagenomes</taxon>
        <taxon>ecological metagenomes</taxon>
    </lineage>
</organism>
<name>X1RI32_9ZZZZ</name>
<evidence type="ECO:0000313" key="7">
    <source>
        <dbReference type="EMBL" id="GAI62810.1"/>
    </source>
</evidence>
<feature type="domain" description="DEAD/DEAH-box helicase" evidence="6">
    <location>
        <begin position="14"/>
        <end position="65"/>
    </location>
</feature>
<evidence type="ECO:0000256" key="1">
    <source>
        <dbReference type="ARBA" id="ARBA00022763"/>
    </source>
</evidence>
<gene>
    <name evidence="7" type="ORF">S06H3_64802</name>
</gene>
<dbReference type="SUPFAM" id="SSF52540">
    <property type="entry name" value="P-loop containing nucleoside triphosphate hydrolases"/>
    <property type="match status" value="1"/>
</dbReference>
<dbReference type="InterPro" id="IPR011545">
    <property type="entry name" value="DEAD/DEAH_box_helicase_dom"/>
</dbReference>
<evidence type="ECO:0000256" key="2">
    <source>
        <dbReference type="ARBA" id="ARBA00022801"/>
    </source>
</evidence>
<feature type="non-terminal residue" evidence="7">
    <location>
        <position position="1"/>
    </location>
</feature>
<dbReference type="InterPro" id="IPR027417">
    <property type="entry name" value="P-loop_NTPase"/>
</dbReference>